<reference evidence="2" key="1">
    <citation type="journal article" date="2015" name="BMC Genomics">
        <title>Genomic and transcriptomic analysis of the endophytic fungus Pestalotiopsis fici reveals its lifestyle and high potential for synthesis of natural products.</title>
        <authorList>
            <person name="Wang X."/>
            <person name="Zhang X."/>
            <person name="Liu L."/>
            <person name="Xiang M."/>
            <person name="Wang W."/>
            <person name="Sun X."/>
            <person name="Che Y."/>
            <person name="Guo L."/>
            <person name="Liu G."/>
            <person name="Guo L."/>
            <person name="Wang C."/>
            <person name="Yin W.B."/>
            <person name="Stadler M."/>
            <person name="Zhang X."/>
            <person name="Liu X."/>
        </authorList>
    </citation>
    <scope>NUCLEOTIDE SEQUENCE [LARGE SCALE GENOMIC DNA]</scope>
    <source>
        <strain evidence="2">W106-1 / CGMCC3.15140</strain>
    </source>
</reference>
<evidence type="ECO:0008006" key="3">
    <source>
        <dbReference type="Google" id="ProtNLM"/>
    </source>
</evidence>
<dbReference type="EMBL" id="KI912115">
    <property type="protein sequence ID" value="ETS77678.1"/>
    <property type="molecule type" value="Genomic_DNA"/>
</dbReference>
<dbReference type="HOGENOM" id="CLU_054095_2_0_1"/>
<dbReference type="PANTHER" id="PTHR37845:SF1">
    <property type="entry name" value="SEQUENCE ORPHAN"/>
    <property type="match status" value="1"/>
</dbReference>
<proteinExistence type="predicted"/>
<organism evidence="1 2">
    <name type="scientific">Pestalotiopsis fici (strain W106-1 / CGMCC3.15140)</name>
    <dbReference type="NCBI Taxonomy" id="1229662"/>
    <lineage>
        <taxon>Eukaryota</taxon>
        <taxon>Fungi</taxon>
        <taxon>Dikarya</taxon>
        <taxon>Ascomycota</taxon>
        <taxon>Pezizomycotina</taxon>
        <taxon>Sordariomycetes</taxon>
        <taxon>Xylariomycetidae</taxon>
        <taxon>Amphisphaeriales</taxon>
        <taxon>Sporocadaceae</taxon>
        <taxon>Pestalotiopsis</taxon>
    </lineage>
</organism>
<dbReference type="RefSeq" id="XP_007836512.1">
    <property type="nucleotide sequence ID" value="XM_007838321.1"/>
</dbReference>
<evidence type="ECO:0000313" key="1">
    <source>
        <dbReference type="EMBL" id="ETS77678.1"/>
    </source>
</evidence>
<dbReference type="eggNOG" id="ENOG502QWAD">
    <property type="taxonomic scope" value="Eukaryota"/>
</dbReference>
<evidence type="ECO:0000313" key="2">
    <source>
        <dbReference type="Proteomes" id="UP000030651"/>
    </source>
</evidence>
<dbReference type="AlphaFoldDB" id="W3WUY2"/>
<dbReference type="OMA" id="IGCLTNM"/>
<dbReference type="GeneID" id="19274753"/>
<protein>
    <recommendedName>
        <fullName evidence="3">Mitochondrial fission process protein 1</fullName>
    </recommendedName>
</protein>
<dbReference type="InterPro" id="IPR038781">
    <property type="entry name" value="C365.16-ike"/>
</dbReference>
<dbReference type="Proteomes" id="UP000030651">
    <property type="component" value="Unassembled WGS sequence"/>
</dbReference>
<dbReference type="GO" id="GO:0005739">
    <property type="term" value="C:mitochondrion"/>
    <property type="evidence" value="ECO:0007669"/>
    <property type="project" value="TreeGrafter"/>
</dbReference>
<dbReference type="KEGG" id="pfy:PFICI_09740"/>
<gene>
    <name evidence="1" type="ORF">PFICI_09740</name>
</gene>
<name>W3WUY2_PESFW</name>
<dbReference type="InParanoid" id="W3WUY2"/>
<dbReference type="OrthoDB" id="275936at2759"/>
<accession>W3WUY2</accession>
<sequence>MAQESKIPTFQSPSSSNLQWCFLADAVAAVTAAASITPIITATDRSVVESVSQGRPLLRTLGKHLLCPLREPRRFFSTRAVFVVWTLYAVTYFTANTSETLVERFLDKDKAPTGTIVSAAVFSVNTPLSVWKDVRFAQFFGRPSGGSIASKAVPSGTTASACSSTLPNMAAAAATACTKPVPPRGTPVSVSAAFLVRDIITVFGSIGLAPHISAAIPDSVAEGAHAKASVAQLIVPAMTQAVATPAHLLGLDLYNRQGKTGVVDRLDHARKKLFSTTIMRAFRLIPAFGIGIVLNKDLRSTLRNHKGVKMPIKQ</sequence>
<keyword evidence="2" id="KW-1185">Reference proteome</keyword>
<dbReference type="PANTHER" id="PTHR37845">
    <property type="entry name" value="SEQUENCE ORPHAN"/>
    <property type="match status" value="1"/>
</dbReference>